<sequence length="294" mass="31930">MSHPLIHAAGHVCAAIDASVYADSVTRLAAWAAQRTGAPLDLLHVIDRNPEAATAAAVDFSGNLALGARELLLEELTRLDEQRGKLAQKQGRALLERAAACAREAGSEPREQRLLHGSLVETLTGIEPEVRLFVIGKRGEHADFAKGHLGGNLERVVRAVHRPVLVAAREFRPIRHVMIAFDGSPTTRRCVEMVAASPLFESLQLSLLLVGAASSENSAHLDWAERTLQQAGLAPRCLRLEGNVEEVIARRVREDSVDLLVMGAYGHSRIRQLIIGSATTTMLRTCLVPVLLLR</sequence>
<evidence type="ECO:0000313" key="4">
    <source>
        <dbReference type="Proteomes" id="UP001431449"/>
    </source>
</evidence>
<dbReference type="InterPro" id="IPR006016">
    <property type="entry name" value="UspA"/>
</dbReference>
<dbReference type="PANTHER" id="PTHR46268">
    <property type="entry name" value="STRESS RESPONSE PROTEIN NHAX"/>
    <property type="match status" value="1"/>
</dbReference>
<dbReference type="Pfam" id="PF00582">
    <property type="entry name" value="Usp"/>
    <property type="match status" value="2"/>
</dbReference>
<dbReference type="PANTHER" id="PTHR46268:SF15">
    <property type="entry name" value="UNIVERSAL STRESS PROTEIN HP_0031"/>
    <property type="match status" value="1"/>
</dbReference>
<evidence type="ECO:0000256" key="1">
    <source>
        <dbReference type="ARBA" id="ARBA00008791"/>
    </source>
</evidence>
<name>A0ABT0GG69_9GAMM</name>
<dbReference type="PRINTS" id="PR01438">
    <property type="entry name" value="UNVRSLSTRESS"/>
</dbReference>
<evidence type="ECO:0000313" key="3">
    <source>
        <dbReference type="EMBL" id="MCK7593443.1"/>
    </source>
</evidence>
<evidence type="ECO:0000259" key="2">
    <source>
        <dbReference type="Pfam" id="PF00582"/>
    </source>
</evidence>
<proteinExistence type="inferred from homology"/>
<dbReference type="Gene3D" id="3.40.50.12370">
    <property type="match status" value="1"/>
</dbReference>
<gene>
    <name evidence="3" type="ORF">M0G41_07160</name>
</gene>
<accession>A0ABT0GG69</accession>
<keyword evidence="4" id="KW-1185">Reference proteome</keyword>
<reference evidence="3" key="1">
    <citation type="submission" date="2022-04" db="EMBL/GenBank/DDBJ databases">
        <title>Lysobacter sp. CAU 1642 isolated from sea sand.</title>
        <authorList>
            <person name="Kim W."/>
        </authorList>
    </citation>
    <scope>NUCLEOTIDE SEQUENCE</scope>
    <source>
        <strain evidence="3">CAU 1642</strain>
    </source>
</reference>
<dbReference type="EMBL" id="JALNMH010000005">
    <property type="protein sequence ID" value="MCK7593443.1"/>
    <property type="molecule type" value="Genomic_DNA"/>
</dbReference>
<protein>
    <submittedName>
        <fullName evidence="3">Universal stress protein</fullName>
    </submittedName>
</protein>
<feature type="domain" description="UspA" evidence="2">
    <location>
        <begin position="196"/>
        <end position="294"/>
    </location>
</feature>
<dbReference type="CDD" id="cd00293">
    <property type="entry name" value="USP-like"/>
    <property type="match status" value="2"/>
</dbReference>
<organism evidence="3 4">
    <name type="scientific">Pseudomarimonas salicorniae</name>
    <dbReference type="NCBI Taxonomy" id="2933270"/>
    <lineage>
        <taxon>Bacteria</taxon>
        <taxon>Pseudomonadati</taxon>
        <taxon>Pseudomonadota</taxon>
        <taxon>Gammaproteobacteria</taxon>
        <taxon>Lysobacterales</taxon>
        <taxon>Lysobacteraceae</taxon>
        <taxon>Pseudomarimonas</taxon>
    </lineage>
</organism>
<dbReference type="RefSeq" id="WP_248207001.1">
    <property type="nucleotide sequence ID" value="NZ_JALNMH010000005.1"/>
</dbReference>
<dbReference type="SUPFAM" id="SSF52402">
    <property type="entry name" value="Adenine nucleotide alpha hydrolases-like"/>
    <property type="match status" value="2"/>
</dbReference>
<comment type="similarity">
    <text evidence="1">Belongs to the universal stress protein A family.</text>
</comment>
<dbReference type="Proteomes" id="UP001431449">
    <property type="component" value="Unassembled WGS sequence"/>
</dbReference>
<dbReference type="InterPro" id="IPR006015">
    <property type="entry name" value="Universal_stress_UspA"/>
</dbReference>
<comment type="caution">
    <text evidence="3">The sequence shown here is derived from an EMBL/GenBank/DDBJ whole genome shotgun (WGS) entry which is preliminary data.</text>
</comment>
<feature type="domain" description="UspA" evidence="2">
    <location>
        <begin position="11"/>
        <end position="166"/>
    </location>
</feature>